<dbReference type="SUPFAM" id="SSF51735">
    <property type="entry name" value="NAD(P)-binding Rossmann-fold domains"/>
    <property type="match status" value="1"/>
</dbReference>
<dbReference type="PANTHER" id="PTHR47706:SF6">
    <property type="entry name" value="NMRA-LIKE FAMILY PROTEIN (AFU_ORTHOLOGUE AFUA_6G00280)"/>
    <property type="match status" value="1"/>
</dbReference>
<evidence type="ECO:0000256" key="3">
    <source>
        <dbReference type="SAM" id="MobiDB-lite"/>
    </source>
</evidence>
<evidence type="ECO:0000313" key="5">
    <source>
        <dbReference type="EMBL" id="KXH52373.1"/>
    </source>
</evidence>
<name>A0A135TW54_9PEZI</name>
<dbReference type="SUPFAM" id="SSF48452">
    <property type="entry name" value="TPR-like"/>
    <property type="match status" value="2"/>
</dbReference>
<dbReference type="InterPro" id="IPR011990">
    <property type="entry name" value="TPR-like_helical_dom_sf"/>
</dbReference>
<dbReference type="InterPro" id="IPR045312">
    <property type="entry name" value="PCBER-like"/>
</dbReference>
<keyword evidence="6" id="KW-1185">Reference proteome</keyword>
<feature type="domain" description="NmrA-like" evidence="4">
    <location>
        <begin position="777"/>
        <end position="1014"/>
    </location>
</feature>
<dbReference type="CDD" id="cd05259">
    <property type="entry name" value="PCBER_SDR_a"/>
    <property type="match status" value="1"/>
</dbReference>
<dbReference type="InterPro" id="IPR051609">
    <property type="entry name" value="NmrA/Isoflavone_reductase-like"/>
</dbReference>
<evidence type="ECO:0000256" key="1">
    <source>
        <dbReference type="ARBA" id="ARBA00022857"/>
    </source>
</evidence>
<dbReference type="AlphaFoldDB" id="A0A135TW54"/>
<dbReference type="InterPro" id="IPR008030">
    <property type="entry name" value="NmrA-like"/>
</dbReference>
<dbReference type="Gene3D" id="3.40.50.720">
    <property type="entry name" value="NAD(P)-binding Rossmann-like Domain"/>
    <property type="match status" value="1"/>
</dbReference>
<feature type="compositionally biased region" description="Acidic residues" evidence="3">
    <location>
        <begin position="564"/>
        <end position="578"/>
    </location>
</feature>
<dbReference type="OrthoDB" id="626167at2759"/>
<feature type="compositionally biased region" description="Acidic residues" evidence="3">
    <location>
        <begin position="533"/>
        <end position="544"/>
    </location>
</feature>
<protein>
    <recommendedName>
        <fullName evidence="4">NmrA-like domain-containing protein</fullName>
    </recommendedName>
</protein>
<dbReference type="STRING" id="1209931.A0A135TW54"/>
<organism evidence="5 6">
    <name type="scientific">Colletotrichum salicis</name>
    <dbReference type="NCBI Taxonomy" id="1209931"/>
    <lineage>
        <taxon>Eukaryota</taxon>
        <taxon>Fungi</taxon>
        <taxon>Dikarya</taxon>
        <taxon>Ascomycota</taxon>
        <taxon>Pezizomycotina</taxon>
        <taxon>Sordariomycetes</taxon>
        <taxon>Hypocreomycetidae</taxon>
        <taxon>Glomerellales</taxon>
        <taxon>Glomerellaceae</taxon>
        <taxon>Colletotrichum</taxon>
        <taxon>Colletotrichum acutatum species complex</taxon>
    </lineage>
</organism>
<evidence type="ECO:0000259" key="4">
    <source>
        <dbReference type="Pfam" id="PF05368"/>
    </source>
</evidence>
<keyword evidence="2" id="KW-0560">Oxidoreductase</keyword>
<dbReference type="Gene3D" id="1.25.40.10">
    <property type="entry name" value="Tetratricopeptide repeat domain"/>
    <property type="match status" value="2"/>
</dbReference>
<gene>
    <name evidence="5" type="ORF">CSAL01_11080</name>
</gene>
<dbReference type="EMBL" id="JFFI01001863">
    <property type="protein sequence ID" value="KXH52373.1"/>
    <property type="molecule type" value="Genomic_DNA"/>
</dbReference>
<sequence>MRPNKATRWRAVSRTSDKASILTLLGTSELLKLRGKWRMALRLGTFALRQSQGLGTLTEGLALLSVGHAYRNQTPEDWISAQHHLRMAKLLLEGLPTSEDQTFYLMRAVLLLGDTLVRREDLGDIAEAEELAHLAERLLRQSREGRSSDSGSSRGRSFRWTLFTGSWRDFCLHSMVELGEIYYYTSRWAEGEKLLRELVPTLVRRKGKRHVTTIEAQRDLASMLVNQDKYEEAEMAYRIARDWNEEVPVFGHEEKAAIDYNIAMCLSERGRDEEARVEIGNMDLAADLLHYANGEWTLKLARLTSLRLKKYDEVIGLCRRFQRVLDEHRARFGVCSTVTLRNMEDHVTALKALRRWDEAIVILRDMCRREASDVARVVEQTLETRLNLAHTLRCAGLHEEAAYEYRKCLEIERAASNDFQDEAQIRNILKYLAYLYELAGDKTNALIAYSQLQREYWGRPSHHRNFIKYEWCRGKMFMLQGRWEHALKLLLGALAVKRGIETAVSIITGLPIEAVHAMQPGRRVSEPTQQDIVEVDDETDEEEQDLKGLEKVDTHGQVQVQELDGSEDTSDDEAEQQSWDEVDWWEEVIKDAVDAVRREEPFQACTPLDEADSEVDDDDIEETVDAVLTLKSGYPAVPAGDEWSQPQWPRLPDTYEELVMQQRSVVEESSVEGSVEGSVEDSTQLPINARLRAILVYLPLRNQAHVCFYENRFRQSMLTSHPDRNKRNKHKIAFSLPRILTAGALKHHLPSPQQLTRPGRHLIVAALSRSSLTILTKMSILVLGAGELGTAILNASTSHPSRPPNSLISVLLRLSTMSSPDPSKTRIIAHIKSLGISIEPGDVVHDSLQSLASTFAKYDTVISCTGFVGPAGTQRRICEAVLLAKVRRYFPWQFGVDYDVIGRGSTQALFDEQLDVRDMLRAQKETEWVVVSTGLFMSFLFVKEFGVVDFEERKLRALGGWDIEVTLTQPDDIARMTAEVIFEPRGIPGEGRNVVYVAGDTVSYGTVADLVGKRFPGVEFSREVWDTNLIRESLVRDPGNNWNKYRGIFGSGKGISWPLGKTLNSERRIALEDLQTFLGRMETPAPIG</sequence>
<keyword evidence="1" id="KW-0521">NADP</keyword>
<dbReference type="PANTHER" id="PTHR47706">
    <property type="entry name" value="NMRA-LIKE FAMILY PROTEIN"/>
    <property type="match status" value="1"/>
</dbReference>
<dbReference type="Pfam" id="PF05368">
    <property type="entry name" value="NmrA"/>
    <property type="match status" value="1"/>
</dbReference>
<dbReference type="Proteomes" id="UP000070121">
    <property type="component" value="Unassembled WGS sequence"/>
</dbReference>
<dbReference type="InterPro" id="IPR036291">
    <property type="entry name" value="NAD(P)-bd_dom_sf"/>
</dbReference>
<dbReference type="GO" id="GO:0016491">
    <property type="term" value="F:oxidoreductase activity"/>
    <property type="evidence" value="ECO:0007669"/>
    <property type="project" value="UniProtKB-KW"/>
</dbReference>
<feature type="compositionally biased region" description="Basic and acidic residues" evidence="3">
    <location>
        <begin position="545"/>
        <end position="554"/>
    </location>
</feature>
<comment type="caution">
    <text evidence="5">The sequence shown here is derived from an EMBL/GenBank/DDBJ whole genome shotgun (WGS) entry which is preliminary data.</text>
</comment>
<reference evidence="5 6" key="1">
    <citation type="submission" date="2014-02" db="EMBL/GenBank/DDBJ databases">
        <title>The genome sequence of Colletotrichum salicis CBS 607.94.</title>
        <authorList>
            <person name="Baroncelli R."/>
            <person name="Thon M.R."/>
        </authorList>
    </citation>
    <scope>NUCLEOTIDE SEQUENCE [LARGE SCALE GENOMIC DNA]</scope>
    <source>
        <strain evidence="5 6">CBS 607.94</strain>
    </source>
</reference>
<accession>A0A135TW54</accession>
<feature type="region of interest" description="Disordered" evidence="3">
    <location>
        <begin position="521"/>
        <end position="578"/>
    </location>
</feature>
<evidence type="ECO:0000256" key="2">
    <source>
        <dbReference type="ARBA" id="ARBA00023002"/>
    </source>
</evidence>
<proteinExistence type="predicted"/>
<evidence type="ECO:0000313" key="6">
    <source>
        <dbReference type="Proteomes" id="UP000070121"/>
    </source>
</evidence>